<dbReference type="STRING" id="6211.A0A068YE16"/>
<comment type="catalytic activity">
    <reaction evidence="11">
        <text>5,6,7,8-tetrahydropteridine + NADP(+) = 6,7-dihydropteridine + NADPH + H(+)</text>
        <dbReference type="Rhea" id="RHEA:17865"/>
        <dbReference type="ChEBI" id="CHEBI:15378"/>
        <dbReference type="ChEBI" id="CHEBI:28889"/>
        <dbReference type="ChEBI" id="CHEBI:30156"/>
        <dbReference type="ChEBI" id="CHEBI:57783"/>
        <dbReference type="ChEBI" id="CHEBI:58349"/>
        <dbReference type="EC" id="1.5.1.34"/>
    </reaction>
    <physiologicalReaction direction="right-to-left" evidence="11">
        <dbReference type="Rhea" id="RHEA:17867"/>
    </physiologicalReaction>
</comment>
<dbReference type="PANTHER" id="PTHR15104:SF0">
    <property type="entry name" value="DIHYDROPTERIDINE REDUCTASE"/>
    <property type="match status" value="1"/>
</dbReference>
<organism evidence="13 14">
    <name type="scientific">Echinococcus multilocularis</name>
    <name type="common">Fox tapeworm</name>
    <dbReference type="NCBI Taxonomy" id="6211"/>
    <lineage>
        <taxon>Eukaryota</taxon>
        <taxon>Metazoa</taxon>
        <taxon>Spiralia</taxon>
        <taxon>Lophotrochozoa</taxon>
        <taxon>Platyhelminthes</taxon>
        <taxon>Cestoda</taxon>
        <taxon>Eucestoda</taxon>
        <taxon>Cyclophyllidea</taxon>
        <taxon>Taeniidae</taxon>
        <taxon>Echinococcus</taxon>
    </lineage>
</organism>
<dbReference type="AlphaFoldDB" id="A0A068YE16"/>
<keyword evidence="4" id="KW-0560">Oxidoreductase</keyword>
<dbReference type="GO" id="GO:0006729">
    <property type="term" value="P:tetrahydrobiopterin biosynthetic process"/>
    <property type="evidence" value="ECO:0007669"/>
    <property type="project" value="UniProtKB-KW"/>
</dbReference>
<evidence type="ECO:0000256" key="2">
    <source>
        <dbReference type="ARBA" id="ARBA00011738"/>
    </source>
</evidence>
<dbReference type="eggNOG" id="KOG4022">
    <property type="taxonomic scope" value="Eukaryota"/>
</dbReference>
<evidence type="ECO:0000256" key="7">
    <source>
        <dbReference type="ARBA" id="ARBA00039153"/>
    </source>
</evidence>
<dbReference type="FunFam" id="3.40.50.720:FF:000157">
    <property type="entry name" value="Quinoid dihydropteridine reductase"/>
    <property type="match status" value="1"/>
</dbReference>
<comment type="function">
    <text evidence="6">Catalyzes the conversion of quinonoid dihydrobiopterin into tetrahydrobiopterin.</text>
</comment>
<dbReference type="GO" id="GO:0004155">
    <property type="term" value="F:6,7-dihydropteridine reductase activity"/>
    <property type="evidence" value="ECO:0007669"/>
    <property type="project" value="UniProtKB-EC"/>
</dbReference>
<name>A0A068YE16_ECHMU</name>
<evidence type="ECO:0000256" key="6">
    <source>
        <dbReference type="ARBA" id="ARBA00037099"/>
    </source>
</evidence>
<evidence type="ECO:0000313" key="13">
    <source>
        <dbReference type="EMBL" id="CDS40597.1"/>
    </source>
</evidence>
<dbReference type="GO" id="GO:0006559">
    <property type="term" value="P:L-phenylalanine catabolic process"/>
    <property type="evidence" value="ECO:0007669"/>
    <property type="project" value="TreeGrafter"/>
</dbReference>
<evidence type="ECO:0000256" key="3">
    <source>
        <dbReference type="ARBA" id="ARBA00022857"/>
    </source>
</evidence>
<proteinExistence type="inferred from homology"/>
<comment type="similarity">
    <text evidence="1">Belongs to the short-chain dehydrogenases/reductases (SDR) family.</text>
</comment>
<sequence length="299" mass="32706">MSSKIVVYGGNGALGSSCVSFFKKNSFWVCSVGSVENIQADVNVIITKRDSLEEQYHEVSCCLKEVLNGCLVDGVFCVAGGWVGGNCSARGFIKSVDTAIKQSVWSSTVAASICSAYLRPGGMFVLCGSMSALDGTPRMIGYGLAKAAVHHLASSLAEPESGMPPDSCVITLLFGILDTPANRKWMSKEDSSTWTPLDFINRLLLDWIQGKMRPKSGSLLKQYLLNVPWFLNRAKPYTISTYSNPDTWSKWVKCRIRKTLTDFLVFFAALCTEDRCYPGPPPVSLHLNALKTCINAITR</sequence>
<dbReference type="SUPFAM" id="SSF51735">
    <property type="entry name" value="NAD(P)-binding Rossmann-fold domains"/>
    <property type="match status" value="1"/>
</dbReference>
<reference evidence="13" key="2">
    <citation type="submission" date="2015-11" db="EMBL/GenBank/DDBJ databases">
        <authorList>
            <person name="Zhang Y."/>
            <person name="Guo Z."/>
        </authorList>
    </citation>
    <scope>NUCLEOTIDE SEQUENCE</scope>
</reference>
<evidence type="ECO:0000256" key="4">
    <source>
        <dbReference type="ARBA" id="ARBA00023002"/>
    </source>
</evidence>
<dbReference type="InterPro" id="IPR036291">
    <property type="entry name" value="NAD(P)-bd_dom_sf"/>
</dbReference>
<dbReference type="OMA" id="QCVRYFK"/>
<reference evidence="13" key="1">
    <citation type="journal article" date="2013" name="Nature">
        <title>The genomes of four tapeworm species reveal adaptations to parasitism.</title>
        <authorList>
            <person name="Tsai I.J."/>
            <person name="Zarowiecki M."/>
            <person name="Holroyd N."/>
            <person name="Garciarrubio A."/>
            <person name="Sanchez-Flores A."/>
            <person name="Brooks K.L."/>
            <person name="Tracey A."/>
            <person name="Bobes R.J."/>
            <person name="Fragoso G."/>
            <person name="Sciutto E."/>
            <person name="Aslett M."/>
            <person name="Beasley H."/>
            <person name="Bennett H.M."/>
            <person name="Cai J."/>
            <person name="Camicia F."/>
            <person name="Clark R."/>
            <person name="Cucher M."/>
            <person name="De Silva N."/>
            <person name="Day T.A."/>
            <person name="Deplazes P."/>
            <person name="Estrada K."/>
            <person name="Fernandez C."/>
            <person name="Holland P.W."/>
            <person name="Hou J."/>
            <person name="Hu S."/>
            <person name="Huckvale T."/>
            <person name="Hung S.S."/>
            <person name="Kamenetzky L."/>
            <person name="Keane J.A."/>
            <person name="Kiss F."/>
            <person name="Koziol U."/>
            <person name="Lambert O."/>
            <person name="Liu K."/>
            <person name="Luo X."/>
            <person name="Luo Y."/>
            <person name="Macchiaroli N."/>
            <person name="Nichol S."/>
            <person name="Paps J."/>
            <person name="Parkinson J."/>
            <person name="Pouchkina-Stantcheva N."/>
            <person name="Riddiford N."/>
            <person name="Rosenzvit M."/>
            <person name="Salinas G."/>
            <person name="Wasmuth J.D."/>
            <person name="Zamanian M."/>
            <person name="Zheng Y."/>
            <person name="Cai X."/>
            <person name="Soberon X."/>
            <person name="Olson P.D."/>
            <person name="Laclette J.P."/>
            <person name="Brehm K."/>
            <person name="Berriman M."/>
            <person name="Garciarrubio A."/>
            <person name="Bobes R.J."/>
            <person name="Fragoso G."/>
            <person name="Sanchez-Flores A."/>
            <person name="Estrada K."/>
            <person name="Cevallos M.A."/>
            <person name="Morett E."/>
            <person name="Gonzalez V."/>
            <person name="Portillo T."/>
            <person name="Ochoa-Leyva A."/>
            <person name="Jose M.V."/>
            <person name="Sciutto E."/>
            <person name="Landa A."/>
            <person name="Jimenez L."/>
            <person name="Valdes V."/>
            <person name="Carrero J.C."/>
            <person name="Larralde C."/>
            <person name="Morales-Montor J."/>
            <person name="Limon-Lason J."/>
            <person name="Soberon X."/>
            <person name="Laclette J.P."/>
        </authorList>
    </citation>
    <scope>NUCLEOTIDE SEQUENCE [LARGE SCALE GENOMIC DNA]</scope>
</reference>
<dbReference type="PROSITE" id="PS51257">
    <property type="entry name" value="PROKAR_LIPOPROTEIN"/>
    <property type="match status" value="1"/>
</dbReference>
<dbReference type="EMBL" id="LN902841">
    <property type="protein sequence ID" value="CDS40597.1"/>
    <property type="molecule type" value="Genomic_DNA"/>
</dbReference>
<evidence type="ECO:0000256" key="11">
    <source>
        <dbReference type="ARBA" id="ARBA00047429"/>
    </source>
</evidence>
<dbReference type="CDD" id="cd05334">
    <property type="entry name" value="DHPR_SDR_c_like"/>
    <property type="match status" value="1"/>
</dbReference>
<dbReference type="PANTHER" id="PTHR15104">
    <property type="entry name" value="DIHYDROPTERIDINE REDUCTASE"/>
    <property type="match status" value="1"/>
</dbReference>
<evidence type="ECO:0000256" key="10">
    <source>
        <dbReference type="ARBA" id="ARBA00042518"/>
    </source>
</evidence>
<comment type="catalytic activity">
    <reaction evidence="12">
        <text>5,6,7,8-tetrahydropteridine + NAD(+) = 6,7-dihydropteridine + NADH + H(+)</text>
        <dbReference type="Rhea" id="RHEA:17869"/>
        <dbReference type="ChEBI" id="CHEBI:15378"/>
        <dbReference type="ChEBI" id="CHEBI:28889"/>
        <dbReference type="ChEBI" id="CHEBI:30156"/>
        <dbReference type="ChEBI" id="CHEBI:57540"/>
        <dbReference type="ChEBI" id="CHEBI:57945"/>
        <dbReference type="EC" id="1.5.1.34"/>
    </reaction>
    <physiologicalReaction direction="right-to-left" evidence="12">
        <dbReference type="Rhea" id="RHEA:17871"/>
    </physiologicalReaction>
</comment>
<dbReference type="Proteomes" id="UP000017246">
    <property type="component" value="Unassembled WGS sequence"/>
</dbReference>
<comment type="subunit">
    <text evidence="2">Homodimer.</text>
</comment>
<evidence type="ECO:0000256" key="5">
    <source>
        <dbReference type="ARBA" id="ARBA00023007"/>
    </source>
</evidence>
<dbReference type="GO" id="GO:0070402">
    <property type="term" value="F:NADPH binding"/>
    <property type="evidence" value="ECO:0007669"/>
    <property type="project" value="TreeGrafter"/>
</dbReference>
<keyword evidence="14" id="KW-1185">Reference proteome</keyword>
<dbReference type="EC" id="1.5.1.34" evidence="7"/>
<keyword evidence="3" id="KW-0521">NADP</keyword>
<keyword evidence="5" id="KW-0783">Tetrahydrobiopterin biosynthesis</keyword>
<dbReference type="OrthoDB" id="1204at2759"/>
<evidence type="ECO:0000256" key="8">
    <source>
        <dbReference type="ARBA" id="ARBA00039520"/>
    </source>
</evidence>
<evidence type="ECO:0000256" key="9">
    <source>
        <dbReference type="ARBA" id="ARBA00041348"/>
    </source>
</evidence>
<dbReference type="GO" id="GO:0070404">
    <property type="term" value="F:NADH binding"/>
    <property type="evidence" value="ECO:0007669"/>
    <property type="project" value="TreeGrafter"/>
</dbReference>
<gene>
    <name evidence="13" type="ORF">EmuJ_000819200</name>
</gene>
<evidence type="ECO:0000256" key="1">
    <source>
        <dbReference type="ARBA" id="ARBA00006484"/>
    </source>
</evidence>
<dbReference type="Gene3D" id="3.40.50.720">
    <property type="entry name" value="NAD(P)-binding Rossmann-like Domain"/>
    <property type="match status" value="1"/>
</dbReference>
<protein>
    <recommendedName>
        <fullName evidence="8">Dihydropteridine reductase</fullName>
        <ecNumber evidence="7">1.5.1.34</ecNumber>
    </recommendedName>
    <alternativeName>
        <fullName evidence="10">HDHPR</fullName>
    </alternativeName>
    <alternativeName>
        <fullName evidence="9">Quinoid dihydropteridine reductase</fullName>
    </alternativeName>
</protein>
<accession>A0A068YE16</accession>
<evidence type="ECO:0000313" key="14">
    <source>
        <dbReference type="Proteomes" id="UP000017246"/>
    </source>
</evidence>
<dbReference type="GO" id="GO:0005737">
    <property type="term" value="C:cytoplasm"/>
    <property type="evidence" value="ECO:0007669"/>
    <property type="project" value="TreeGrafter"/>
</dbReference>
<evidence type="ECO:0000256" key="12">
    <source>
        <dbReference type="ARBA" id="ARBA00047536"/>
    </source>
</evidence>